<feature type="domain" description="HTH tetR-type" evidence="3">
    <location>
        <begin position="10"/>
        <end position="70"/>
    </location>
</feature>
<evidence type="ECO:0000313" key="5">
    <source>
        <dbReference type="Proteomes" id="UP001156441"/>
    </source>
</evidence>
<evidence type="ECO:0000259" key="3">
    <source>
        <dbReference type="PROSITE" id="PS50977"/>
    </source>
</evidence>
<comment type="caution">
    <text evidence="4">The sequence shown here is derived from an EMBL/GenBank/DDBJ whole genome shotgun (WGS) entry which is preliminary data.</text>
</comment>
<proteinExistence type="predicted"/>
<dbReference type="RefSeq" id="WP_260190159.1">
    <property type="nucleotide sequence ID" value="NZ_JAFFZE010000006.1"/>
</dbReference>
<dbReference type="PANTHER" id="PTHR30055:SF174">
    <property type="entry name" value="TRANSCRIPTIONAL REGULATORY PROTEIN (PROBABLY TETR-FAMILY)-RELATED"/>
    <property type="match status" value="1"/>
</dbReference>
<sequence length="211" mass="22770">MTPRRRLAPAQRRAQLVDVAARLFAARPYDEVRMEEIAAQAGISRALLYRHFPAKRDVFAAVYRQAADGLLARTELDPAVPVVDQLSAGLDAHLDYFVANRNTVLAANRTLAGDPVIQAVISDELAVLRQRLVDAAGLTDHARELVSAALAGWLVFVRVLCVDWLANESFSRTELRDLCLGALLGAVGRVTDFGHPPTGLVPGQVGDAPTG</sequence>
<dbReference type="Pfam" id="PF00440">
    <property type="entry name" value="TetR_N"/>
    <property type="match status" value="1"/>
</dbReference>
<name>A0ABT2J4M5_9PSEU</name>
<dbReference type="PRINTS" id="PR00455">
    <property type="entry name" value="HTHTETR"/>
</dbReference>
<dbReference type="InterPro" id="IPR001647">
    <property type="entry name" value="HTH_TetR"/>
</dbReference>
<dbReference type="InterPro" id="IPR009057">
    <property type="entry name" value="Homeodomain-like_sf"/>
</dbReference>
<keyword evidence="5" id="KW-1185">Reference proteome</keyword>
<gene>
    <name evidence="4" type="ORF">JT362_06790</name>
</gene>
<dbReference type="PROSITE" id="PS50977">
    <property type="entry name" value="HTH_TETR_2"/>
    <property type="match status" value="1"/>
</dbReference>
<dbReference type="Gene3D" id="1.10.357.10">
    <property type="entry name" value="Tetracycline Repressor, domain 2"/>
    <property type="match status" value="1"/>
</dbReference>
<dbReference type="SUPFAM" id="SSF46689">
    <property type="entry name" value="Homeodomain-like"/>
    <property type="match status" value="1"/>
</dbReference>
<evidence type="ECO:0000313" key="4">
    <source>
        <dbReference type="EMBL" id="MCT2582824.1"/>
    </source>
</evidence>
<dbReference type="InterPro" id="IPR050109">
    <property type="entry name" value="HTH-type_TetR-like_transc_reg"/>
</dbReference>
<feature type="DNA-binding region" description="H-T-H motif" evidence="2">
    <location>
        <begin position="33"/>
        <end position="52"/>
    </location>
</feature>
<reference evidence="4 5" key="1">
    <citation type="submission" date="2021-02" db="EMBL/GenBank/DDBJ databases">
        <title>Actinophytocola xerophila sp. nov., isolated from soil of cotton cropping field.</title>
        <authorList>
            <person name="Huang R."/>
            <person name="Chen X."/>
            <person name="Ge X."/>
            <person name="Liu W."/>
        </authorList>
    </citation>
    <scope>NUCLEOTIDE SEQUENCE [LARGE SCALE GENOMIC DNA]</scope>
    <source>
        <strain evidence="4 5">S1-96</strain>
    </source>
</reference>
<dbReference type="EMBL" id="JAFFZE010000006">
    <property type="protein sequence ID" value="MCT2582824.1"/>
    <property type="molecule type" value="Genomic_DNA"/>
</dbReference>
<evidence type="ECO:0000256" key="1">
    <source>
        <dbReference type="ARBA" id="ARBA00023125"/>
    </source>
</evidence>
<accession>A0ABT2J4M5</accession>
<evidence type="ECO:0000256" key="2">
    <source>
        <dbReference type="PROSITE-ProRule" id="PRU00335"/>
    </source>
</evidence>
<organism evidence="4 5">
    <name type="scientific">Actinophytocola gossypii</name>
    <dbReference type="NCBI Taxonomy" id="2812003"/>
    <lineage>
        <taxon>Bacteria</taxon>
        <taxon>Bacillati</taxon>
        <taxon>Actinomycetota</taxon>
        <taxon>Actinomycetes</taxon>
        <taxon>Pseudonocardiales</taxon>
        <taxon>Pseudonocardiaceae</taxon>
    </lineage>
</organism>
<dbReference type="PANTHER" id="PTHR30055">
    <property type="entry name" value="HTH-TYPE TRANSCRIPTIONAL REGULATOR RUTR"/>
    <property type="match status" value="1"/>
</dbReference>
<dbReference type="Proteomes" id="UP001156441">
    <property type="component" value="Unassembled WGS sequence"/>
</dbReference>
<protein>
    <submittedName>
        <fullName evidence="4">TetR/AcrR family transcriptional regulator</fullName>
    </submittedName>
</protein>
<keyword evidence="1 2" id="KW-0238">DNA-binding</keyword>